<gene>
    <name evidence="2" type="ORF">SHI21_18390</name>
</gene>
<evidence type="ECO:0000313" key="3">
    <source>
        <dbReference type="Proteomes" id="UP001302274"/>
    </source>
</evidence>
<comment type="caution">
    <text evidence="2">The sequence shown here is derived from an EMBL/GenBank/DDBJ whole genome shotgun (WGS) entry which is preliminary data.</text>
</comment>
<reference evidence="2 3" key="1">
    <citation type="submission" date="2023-11" db="EMBL/GenBank/DDBJ databases">
        <title>A Novel Polar Bacteriovorax (B. antarcticus) Isolated from the Biocrust in Antarctica.</title>
        <authorList>
            <person name="Mun W."/>
            <person name="Choi S.Y."/>
            <person name="Mitchell R.J."/>
        </authorList>
    </citation>
    <scope>NUCLEOTIDE SEQUENCE [LARGE SCALE GENOMIC DNA]</scope>
    <source>
        <strain evidence="2 3">PP10</strain>
    </source>
</reference>
<dbReference type="RefSeq" id="WP_323578526.1">
    <property type="nucleotide sequence ID" value="NZ_JAYGJQ010000003.1"/>
</dbReference>
<keyword evidence="1" id="KW-0732">Signal</keyword>
<organism evidence="2 3">
    <name type="scientific">Bacteriovorax antarcticus</name>
    <dbReference type="NCBI Taxonomy" id="3088717"/>
    <lineage>
        <taxon>Bacteria</taxon>
        <taxon>Pseudomonadati</taxon>
        <taxon>Bdellovibrionota</taxon>
        <taxon>Bacteriovoracia</taxon>
        <taxon>Bacteriovoracales</taxon>
        <taxon>Bacteriovoracaceae</taxon>
        <taxon>Bacteriovorax</taxon>
    </lineage>
</organism>
<sequence>MKFLALLIVLLSVPAFADNTNECRDQFATYCECSEVWGSYSVELVILNLNTNVETRKTLGKSYFSGLYAKVFCEKEMARYSICK</sequence>
<protein>
    <submittedName>
        <fullName evidence="2">Uncharacterized protein</fullName>
    </submittedName>
</protein>
<evidence type="ECO:0000256" key="1">
    <source>
        <dbReference type="SAM" id="SignalP"/>
    </source>
</evidence>
<name>A0ABU5VYR0_9BACT</name>
<accession>A0ABU5VYR0</accession>
<proteinExistence type="predicted"/>
<evidence type="ECO:0000313" key="2">
    <source>
        <dbReference type="EMBL" id="MEA9358210.1"/>
    </source>
</evidence>
<keyword evidence="3" id="KW-1185">Reference proteome</keyword>
<feature type="chain" id="PRO_5046866314" evidence="1">
    <location>
        <begin position="18"/>
        <end position="84"/>
    </location>
</feature>
<dbReference type="EMBL" id="JAYGJQ010000003">
    <property type="protein sequence ID" value="MEA9358210.1"/>
    <property type="molecule type" value="Genomic_DNA"/>
</dbReference>
<feature type="signal peptide" evidence="1">
    <location>
        <begin position="1"/>
        <end position="17"/>
    </location>
</feature>
<dbReference type="Proteomes" id="UP001302274">
    <property type="component" value="Unassembled WGS sequence"/>
</dbReference>